<dbReference type="Proteomes" id="UP001153331">
    <property type="component" value="Unassembled WGS sequence"/>
</dbReference>
<reference evidence="1" key="1">
    <citation type="submission" date="2022-11" db="EMBL/GenBank/DDBJ databases">
        <title>Genome Sequence of Boeremia exigua.</title>
        <authorList>
            <person name="Buettner E."/>
        </authorList>
    </citation>
    <scope>NUCLEOTIDE SEQUENCE</scope>
    <source>
        <strain evidence="1">CU02</strain>
    </source>
</reference>
<organism evidence="1 2">
    <name type="scientific">Boeremia exigua</name>
    <dbReference type="NCBI Taxonomy" id="749465"/>
    <lineage>
        <taxon>Eukaryota</taxon>
        <taxon>Fungi</taxon>
        <taxon>Dikarya</taxon>
        <taxon>Ascomycota</taxon>
        <taxon>Pezizomycotina</taxon>
        <taxon>Dothideomycetes</taxon>
        <taxon>Pleosporomycetidae</taxon>
        <taxon>Pleosporales</taxon>
        <taxon>Pleosporineae</taxon>
        <taxon>Didymellaceae</taxon>
        <taxon>Boeremia</taxon>
    </lineage>
</organism>
<sequence length="328" mass="36308">MYLSLLDQGGEGEERNAQQECGLESEQREFYTAANSCTTRASTTQLVYATRWAWYANIWEPLEKPELWFLGEYPVAGAIVGIIETTCPSSTGLQFSRHLTERGRSYVCLSAPVSDAYERLERQAAELTNKQKHFTQLRYAFVAGRGFDKRRSKSGLLKAGCTWTELVMTEANGNQMLAKQLQENLAYGEGAATGVPGSSRGQYASTPMIATSIYFPDGLVVGAERLLFGSHISPAYCGPLITAPRAPDFEGPSTAERRHVPRVILRVVHSLFARLNESCHKLGRRKALLQSPGPRDKKRFQQRPAGMIALPFTPKDSNLDYGANCATM</sequence>
<protein>
    <submittedName>
        <fullName evidence="1">Uncharacterized protein</fullName>
    </submittedName>
</protein>
<accession>A0ACC2HTR8</accession>
<comment type="caution">
    <text evidence="1">The sequence shown here is derived from an EMBL/GenBank/DDBJ whole genome shotgun (WGS) entry which is preliminary data.</text>
</comment>
<keyword evidence="2" id="KW-1185">Reference proteome</keyword>
<name>A0ACC2HTR8_9PLEO</name>
<dbReference type="EMBL" id="JAPHNI010001168">
    <property type="protein sequence ID" value="KAJ8106444.1"/>
    <property type="molecule type" value="Genomic_DNA"/>
</dbReference>
<proteinExistence type="predicted"/>
<gene>
    <name evidence="1" type="ORF">OPT61_g9532</name>
</gene>
<evidence type="ECO:0000313" key="1">
    <source>
        <dbReference type="EMBL" id="KAJ8106444.1"/>
    </source>
</evidence>
<evidence type="ECO:0000313" key="2">
    <source>
        <dbReference type="Proteomes" id="UP001153331"/>
    </source>
</evidence>